<sequence>MLKGFIDLVFRYEGGAITCSTINLTGLGEDSAAYTQTAMAAAIAGASL</sequence>
<evidence type="ECO:0000313" key="2">
    <source>
        <dbReference type="Proteomes" id="UP000269208"/>
    </source>
</evidence>
<gene>
    <name evidence="1" type="ORF">NCTC6754_03405</name>
</gene>
<dbReference type="GO" id="GO:0004527">
    <property type="term" value="F:exonuclease activity"/>
    <property type="evidence" value="ECO:0007669"/>
    <property type="project" value="UniProtKB-KW"/>
</dbReference>
<keyword evidence="1" id="KW-0378">Hydrolase</keyword>
<keyword evidence="1" id="KW-0540">Nuclease</keyword>
<protein>
    <submittedName>
        <fullName evidence="1">Exonuclease V subunit beta</fullName>
    </submittedName>
</protein>
<organism evidence="1 2">
    <name type="scientific">Salmonella enterica I</name>
    <dbReference type="NCBI Taxonomy" id="59201"/>
    <lineage>
        <taxon>Bacteria</taxon>
        <taxon>Pseudomonadati</taxon>
        <taxon>Pseudomonadota</taxon>
        <taxon>Gammaproteobacteria</taxon>
        <taxon>Enterobacterales</taxon>
        <taxon>Enterobacteriaceae</taxon>
        <taxon>Salmonella</taxon>
    </lineage>
</organism>
<dbReference type="EMBL" id="LR134190">
    <property type="protein sequence ID" value="VEB54651.1"/>
    <property type="molecule type" value="Genomic_DNA"/>
</dbReference>
<reference evidence="1 2" key="1">
    <citation type="submission" date="2018-12" db="EMBL/GenBank/DDBJ databases">
        <authorList>
            <consortium name="Pathogen Informatics"/>
        </authorList>
    </citation>
    <scope>NUCLEOTIDE SEQUENCE [LARGE SCALE GENOMIC DNA]</scope>
    <source>
        <strain evidence="1 2">NCTC6754</strain>
    </source>
</reference>
<accession>A0A3S4I0M2</accession>
<dbReference type="AlphaFoldDB" id="A0A3S4I0M2"/>
<evidence type="ECO:0000313" key="1">
    <source>
        <dbReference type="EMBL" id="VEB54651.1"/>
    </source>
</evidence>
<name>A0A3S4I0M2_SALET</name>
<dbReference type="Proteomes" id="UP000269208">
    <property type="component" value="Chromosome"/>
</dbReference>
<keyword evidence="1" id="KW-0269">Exonuclease</keyword>
<proteinExistence type="predicted"/>